<keyword evidence="3" id="KW-1185">Reference proteome</keyword>
<gene>
    <name evidence="2" type="ORF">R1sor_020350</name>
</gene>
<reference evidence="2 3" key="1">
    <citation type="submission" date="2024-09" db="EMBL/GenBank/DDBJ databases">
        <title>Chromosome-scale assembly of Riccia sorocarpa.</title>
        <authorList>
            <person name="Paukszto L."/>
        </authorList>
    </citation>
    <scope>NUCLEOTIDE SEQUENCE [LARGE SCALE GENOMIC DNA]</scope>
    <source>
        <strain evidence="2">LP-2024</strain>
        <tissue evidence="2">Aerial parts of the thallus</tissue>
    </source>
</reference>
<sequence length="350" mass="38920">MATMQATMDGSRIKAFVEDEGRFSVYADKKFETLDTDHSGTLTPVQLKPMVKSLGEALGLPPMGSSAETDHLYDEVAEEFTNGNRKKAVEKDSFKKVLKDILLGLADGLERDPITMQTLDGEELRKYATSETLEVDVVSIFTRLDVGQEGRLPSSRVFDVLPTIPVSRGMPPAVDPKVQKLVESAALTARINPEESLDQFQFVDVARRLLLTLADIMKQKPQRVAYCEKQYDGESIKKLLQHPTELKTIVDETWSRLPKDRHHKVAKDYLRVGMDDVAPAAGLPPLGSAEEVDSVLKEIYTKSGFDDGHNLNKEEFYKDIKEMLGGLMLHLGGTPVTIKSTKLVDADDEQ</sequence>
<dbReference type="Proteomes" id="UP001633002">
    <property type="component" value="Unassembled WGS sequence"/>
</dbReference>
<dbReference type="PANTHER" id="PTHR34574">
    <property type="entry name" value="CALCIUM-BINDING EF-HAND FAMILY PROTEIN-RELATED"/>
    <property type="match status" value="1"/>
</dbReference>
<comment type="caution">
    <text evidence="2">The sequence shown here is derived from an EMBL/GenBank/DDBJ whole genome shotgun (WGS) entry which is preliminary data.</text>
</comment>
<organism evidence="2 3">
    <name type="scientific">Riccia sorocarpa</name>
    <dbReference type="NCBI Taxonomy" id="122646"/>
    <lineage>
        <taxon>Eukaryota</taxon>
        <taxon>Viridiplantae</taxon>
        <taxon>Streptophyta</taxon>
        <taxon>Embryophyta</taxon>
        <taxon>Marchantiophyta</taxon>
        <taxon>Marchantiopsida</taxon>
        <taxon>Marchantiidae</taxon>
        <taxon>Marchantiales</taxon>
        <taxon>Ricciaceae</taxon>
        <taxon>Riccia</taxon>
    </lineage>
</organism>
<protein>
    <recommendedName>
        <fullName evidence="1">EF-hand domain-containing protein</fullName>
    </recommendedName>
</protein>
<dbReference type="PANTHER" id="PTHR34574:SF2">
    <property type="entry name" value="CALCIUM-BINDING EF-HAND FAMILY PROTEIN"/>
    <property type="match status" value="1"/>
</dbReference>
<accession>A0ABD3IF40</accession>
<dbReference type="PROSITE" id="PS50222">
    <property type="entry name" value="EF_HAND_2"/>
    <property type="match status" value="1"/>
</dbReference>
<evidence type="ECO:0000313" key="3">
    <source>
        <dbReference type="Proteomes" id="UP001633002"/>
    </source>
</evidence>
<evidence type="ECO:0000313" key="2">
    <source>
        <dbReference type="EMBL" id="KAL3702328.1"/>
    </source>
</evidence>
<dbReference type="InterPro" id="IPR011992">
    <property type="entry name" value="EF-hand-dom_pair"/>
</dbReference>
<name>A0ABD3IF40_9MARC</name>
<proteinExistence type="predicted"/>
<dbReference type="SUPFAM" id="SSF47473">
    <property type="entry name" value="EF-hand"/>
    <property type="match status" value="1"/>
</dbReference>
<evidence type="ECO:0000259" key="1">
    <source>
        <dbReference type="PROSITE" id="PS50222"/>
    </source>
</evidence>
<feature type="domain" description="EF-hand" evidence="1">
    <location>
        <begin position="22"/>
        <end position="57"/>
    </location>
</feature>
<dbReference type="AlphaFoldDB" id="A0ABD3IF40"/>
<dbReference type="InterPro" id="IPR002048">
    <property type="entry name" value="EF_hand_dom"/>
</dbReference>
<dbReference type="EMBL" id="JBJQOH010000001">
    <property type="protein sequence ID" value="KAL3702328.1"/>
    <property type="molecule type" value="Genomic_DNA"/>
</dbReference>